<sequence>MSLPDVAAALRHAVNNWLMVLGANLDMLARKLPEGSPEARQLSRAAEAARKLETAIPPFTRLAAQPGHEEIRPDKLLADLAPLLEVMAGRAVPMELEKLPHVPLPRPGLELALLEWAKGGQSLALRAGPELECRPGHPALAALAQAEGWDVSHTADGMVLRIKAA</sequence>
<protein>
    <recommendedName>
        <fullName evidence="3">HAMP domain-containing histidine kinase</fullName>
    </recommendedName>
</protein>
<reference evidence="1 2" key="1">
    <citation type="submission" date="2019-01" db="EMBL/GenBank/DDBJ databases">
        <authorList>
            <person name="Chen W.-M."/>
        </authorList>
    </citation>
    <scope>NUCLEOTIDE SEQUENCE [LARGE SCALE GENOMIC DNA]</scope>
    <source>
        <strain evidence="1 2">CCP-6</strain>
    </source>
</reference>
<evidence type="ECO:0000313" key="2">
    <source>
        <dbReference type="Proteomes" id="UP000282957"/>
    </source>
</evidence>
<proteinExistence type="predicted"/>
<dbReference type="OrthoDB" id="7267793at2"/>
<name>A0A437MPP0_9PROT</name>
<accession>A0A437MPP0</accession>
<keyword evidence="2" id="KW-1185">Reference proteome</keyword>
<organism evidence="1 2">
    <name type="scientific">Rhodovarius crocodyli</name>
    <dbReference type="NCBI Taxonomy" id="1979269"/>
    <lineage>
        <taxon>Bacteria</taxon>
        <taxon>Pseudomonadati</taxon>
        <taxon>Pseudomonadota</taxon>
        <taxon>Alphaproteobacteria</taxon>
        <taxon>Acetobacterales</taxon>
        <taxon>Roseomonadaceae</taxon>
        <taxon>Rhodovarius</taxon>
    </lineage>
</organism>
<dbReference type="AlphaFoldDB" id="A0A437MPP0"/>
<evidence type="ECO:0000313" key="1">
    <source>
        <dbReference type="EMBL" id="RVT99613.1"/>
    </source>
</evidence>
<evidence type="ECO:0008006" key="3">
    <source>
        <dbReference type="Google" id="ProtNLM"/>
    </source>
</evidence>
<dbReference type="Proteomes" id="UP000282957">
    <property type="component" value="Unassembled WGS sequence"/>
</dbReference>
<dbReference type="EMBL" id="SACL01000001">
    <property type="protein sequence ID" value="RVT99613.1"/>
    <property type="molecule type" value="Genomic_DNA"/>
</dbReference>
<gene>
    <name evidence="1" type="ORF">EOD42_05915</name>
</gene>
<dbReference type="RefSeq" id="WP_127786508.1">
    <property type="nucleotide sequence ID" value="NZ_SACL01000001.1"/>
</dbReference>
<comment type="caution">
    <text evidence="1">The sequence shown here is derived from an EMBL/GenBank/DDBJ whole genome shotgun (WGS) entry which is preliminary data.</text>
</comment>